<keyword evidence="1" id="KW-1133">Transmembrane helix</keyword>
<dbReference type="EMBL" id="JBHRXK010000001">
    <property type="protein sequence ID" value="MFC3549847.1"/>
    <property type="molecule type" value="Genomic_DNA"/>
</dbReference>
<evidence type="ECO:0000256" key="1">
    <source>
        <dbReference type="SAM" id="Phobius"/>
    </source>
</evidence>
<sequence length="365" mass="40173">MLDRIPPTWSADDFHAPAPVESTQVVRHGPQFSGRAGEYFGIWFVNLLLSIVTLGIYSAWAKVRTERYFYANTRLADSSFDYLANPLAILKGRLIAYAVVIALVVSSKFSPGLYLLLILAIALMVPALLVLTLRFRARNSAWRGLSFRFDGGIGEAYGPFLLWGWLSGMTLSLLYPVMKKRQHEFLVESHRYGVKRFSYRGQTGAYYVPYAIAVGVVVAGLIAVVMLAGSAVATGGSGAKAAAGMGFAFGIAAFYLGFFAVMIFLQVRYHNLLWNSARLGPHRFESTQRVRDLLWIYFCNLVAIVCTLGLAVPWAMVRLARYRAEHFTLLAAGNIEEFVAASESRHAAAGAELVDALDVGMDLGF</sequence>
<keyword evidence="3" id="KW-1185">Reference proteome</keyword>
<dbReference type="InterPro" id="IPR010295">
    <property type="entry name" value="DUF898"/>
</dbReference>
<proteinExistence type="predicted"/>
<feature type="transmembrane region" description="Helical" evidence="1">
    <location>
        <begin position="241"/>
        <end position="265"/>
    </location>
</feature>
<feature type="transmembrane region" description="Helical" evidence="1">
    <location>
        <begin position="294"/>
        <end position="317"/>
    </location>
</feature>
<accession>A0ABV7RMJ1</accession>
<name>A0ABV7RMJ1_9GAMM</name>
<comment type="caution">
    <text evidence="2">The sequence shown here is derived from an EMBL/GenBank/DDBJ whole genome shotgun (WGS) entry which is preliminary data.</text>
</comment>
<keyword evidence="1" id="KW-0812">Transmembrane</keyword>
<feature type="transmembrane region" description="Helical" evidence="1">
    <location>
        <begin position="207"/>
        <end position="229"/>
    </location>
</feature>
<feature type="transmembrane region" description="Helical" evidence="1">
    <location>
        <begin position="82"/>
        <end position="106"/>
    </location>
</feature>
<dbReference type="Proteomes" id="UP001595740">
    <property type="component" value="Unassembled WGS sequence"/>
</dbReference>
<gene>
    <name evidence="2" type="ORF">ACFOLC_02335</name>
</gene>
<organism evidence="2 3">
    <name type="scientific">Lysobacter cavernae</name>
    <dbReference type="NCBI Taxonomy" id="1685901"/>
    <lineage>
        <taxon>Bacteria</taxon>
        <taxon>Pseudomonadati</taxon>
        <taxon>Pseudomonadota</taxon>
        <taxon>Gammaproteobacteria</taxon>
        <taxon>Lysobacterales</taxon>
        <taxon>Lysobacteraceae</taxon>
        <taxon>Lysobacter</taxon>
    </lineage>
</organism>
<reference evidence="3" key="1">
    <citation type="journal article" date="2019" name="Int. J. Syst. Evol. Microbiol.">
        <title>The Global Catalogue of Microorganisms (GCM) 10K type strain sequencing project: providing services to taxonomists for standard genome sequencing and annotation.</title>
        <authorList>
            <consortium name="The Broad Institute Genomics Platform"/>
            <consortium name="The Broad Institute Genome Sequencing Center for Infectious Disease"/>
            <person name="Wu L."/>
            <person name="Ma J."/>
        </authorList>
    </citation>
    <scope>NUCLEOTIDE SEQUENCE [LARGE SCALE GENOMIC DNA]</scope>
    <source>
        <strain evidence="3">KCTC 42875</strain>
    </source>
</reference>
<keyword evidence="1" id="KW-0472">Membrane</keyword>
<protein>
    <submittedName>
        <fullName evidence="2">YjgN family protein</fullName>
    </submittedName>
</protein>
<evidence type="ECO:0000313" key="3">
    <source>
        <dbReference type="Proteomes" id="UP001595740"/>
    </source>
</evidence>
<feature type="transmembrane region" description="Helical" evidence="1">
    <location>
        <begin position="112"/>
        <end position="135"/>
    </location>
</feature>
<dbReference type="Pfam" id="PF05987">
    <property type="entry name" value="DUF898"/>
    <property type="match status" value="1"/>
</dbReference>
<dbReference type="RefSeq" id="WP_386757152.1">
    <property type="nucleotide sequence ID" value="NZ_JBHRXK010000001.1"/>
</dbReference>
<feature type="transmembrane region" description="Helical" evidence="1">
    <location>
        <begin position="40"/>
        <end position="61"/>
    </location>
</feature>
<evidence type="ECO:0000313" key="2">
    <source>
        <dbReference type="EMBL" id="MFC3549847.1"/>
    </source>
</evidence>